<evidence type="ECO:0000313" key="2">
    <source>
        <dbReference type="EMBL" id="MFD3263868.1"/>
    </source>
</evidence>
<dbReference type="EMBL" id="JAOTJD010000011">
    <property type="protein sequence ID" value="MFD3263868.1"/>
    <property type="molecule type" value="Genomic_DNA"/>
</dbReference>
<sequence length="105" mass="10667">MINLERSITHVVTATALALSLAACEQKPTTEKGSKAAQDAAPAAASAISGGEGESETQAGLTGKTGDDHPYDARGGMERGREARARAHGMGMAPSPDSPADNHPQ</sequence>
<name>A0ABW6CNM3_9CAUL</name>
<organism evidence="2 3">
    <name type="scientific">Phenylobacterium ferrooxidans</name>
    <dbReference type="NCBI Taxonomy" id="2982689"/>
    <lineage>
        <taxon>Bacteria</taxon>
        <taxon>Pseudomonadati</taxon>
        <taxon>Pseudomonadota</taxon>
        <taxon>Alphaproteobacteria</taxon>
        <taxon>Caulobacterales</taxon>
        <taxon>Caulobacteraceae</taxon>
        <taxon>Phenylobacterium</taxon>
    </lineage>
</organism>
<evidence type="ECO:0000256" key="1">
    <source>
        <dbReference type="SAM" id="MobiDB-lite"/>
    </source>
</evidence>
<dbReference type="Proteomes" id="UP001598130">
    <property type="component" value="Unassembled WGS sequence"/>
</dbReference>
<feature type="region of interest" description="Disordered" evidence="1">
    <location>
        <begin position="25"/>
        <end position="105"/>
    </location>
</feature>
<keyword evidence="3" id="KW-1185">Reference proteome</keyword>
<feature type="compositionally biased region" description="Basic and acidic residues" evidence="1">
    <location>
        <begin position="65"/>
        <end position="85"/>
    </location>
</feature>
<evidence type="ECO:0000313" key="3">
    <source>
        <dbReference type="Proteomes" id="UP001598130"/>
    </source>
</evidence>
<evidence type="ECO:0008006" key="4">
    <source>
        <dbReference type="Google" id="ProtNLM"/>
    </source>
</evidence>
<gene>
    <name evidence="2" type="ORF">OCL97_07825</name>
</gene>
<proteinExistence type="predicted"/>
<accession>A0ABW6CNM3</accession>
<dbReference type="PROSITE" id="PS51257">
    <property type="entry name" value="PROKAR_LIPOPROTEIN"/>
    <property type="match status" value="1"/>
</dbReference>
<dbReference type="RefSeq" id="WP_377369111.1">
    <property type="nucleotide sequence ID" value="NZ_JAOTJD010000011.1"/>
</dbReference>
<reference evidence="2 3" key="1">
    <citation type="submission" date="2022-09" db="EMBL/GenBank/DDBJ databases">
        <title>New species of Phenylobacterium.</title>
        <authorList>
            <person name="Mieszkin S."/>
        </authorList>
    </citation>
    <scope>NUCLEOTIDE SEQUENCE [LARGE SCALE GENOMIC DNA]</scope>
    <source>
        <strain evidence="2 3">HK31-G</strain>
    </source>
</reference>
<protein>
    <recommendedName>
        <fullName evidence="4">Lipoprotein</fullName>
    </recommendedName>
</protein>
<feature type="compositionally biased region" description="Low complexity" evidence="1">
    <location>
        <begin position="35"/>
        <end position="49"/>
    </location>
</feature>
<comment type="caution">
    <text evidence="2">The sequence shown here is derived from an EMBL/GenBank/DDBJ whole genome shotgun (WGS) entry which is preliminary data.</text>
</comment>